<dbReference type="InterPro" id="IPR042488">
    <property type="entry name" value="Rad4_BHD3_sf"/>
</dbReference>
<protein>
    <recommendedName>
        <fullName evidence="1">Rad4 beta-hairpin domain-containing protein</fullName>
    </recommendedName>
</protein>
<gene>
    <name evidence="2" type="ORF">GPM918_LOCUS44934</name>
    <name evidence="3" type="ORF">SRO942_LOCUS29224</name>
    <name evidence="4" type="ORF">SRO942_LOCUS47059</name>
</gene>
<evidence type="ECO:0000313" key="3">
    <source>
        <dbReference type="EMBL" id="CAF4136058.1"/>
    </source>
</evidence>
<keyword evidence="5" id="KW-1185">Reference proteome</keyword>
<dbReference type="EMBL" id="CAJOBC010116257">
    <property type="protein sequence ID" value="CAF4552945.1"/>
    <property type="molecule type" value="Genomic_DNA"/>
</dbReference>
<sequence length="36" mass="3900">MIPTGCVHIDLPNIKRIDGNLEIDYGEATAGFDAHC</sequence>
<evidence type="ECO:0000313" key="4">
    <source>
        <dbReference type="EMBL" id="CAF4552945.1"/>
    </source>
</evidence>
<evidence type="ECO:0000259" key="1">
    <source>
        <dbReference type="Pfam" id="PF10405"/>
    </source>
</evidence>
<evidence type="ECO:0000313" key="2">
    <source>
        <dbReference type="EMBL" id="CAF1640933.1"/>
    </source>
</evidence>
<feature type="domain" description="Rad4 beta-hairpin" evidence="1">
    <location>
        <begin position="1"/>
        <end position="35"/>
    </location>
</feature>
<reference evidence="2" key="1">
    <citation type="submission" date="2021-02" db="EMBL/GenBank/DDBJ databases">
        <authorList>
            <person name="Nowell W R."/>
        </authorList>
    </citation>
    <scope>NUCLEOTIDE SEQUENCE</scope>
</reference>
<dbReference type="InterPro" id="IPR018328">
    <property type="entry name" value="Rad4_beta-hairpin_dom3"/>
</dbReference>
<dbReference type="EMBL" id="CAJNOQ010047344">
    <property type="protein sequence ID" value="CAF1640933.1"/>
    <property type="molecule type" value="Genomic_DNA"/>
</dbReference>
<dbReference type="Pfam" id="PF10405">
    <property type="entry name" value="BHD_3"/>
    <property type="match status" value="1"/>
</dbReference>
<name>A0A816E3H6_9BILA</name>
<dbReference type="GO" id="GO:0003677">
    <property type="term" value="F:DNA binding"/>
    <property type="evidence" value="ECO:0007669"/>
    <property type="project" value="InterPro"/>
</dbReference>
<comment type="caution">
    <text evidence="2">The sequence shown here is derived from an EMBL/GenBank/DDBJ whole genome shotgun (WGS) entry which is preliminary data.</text>
</comment>
<evidence type="ECO:0000313" key="5">
    <source>
        <dbReference type="Proteomes" id="UP000663829"/>
    </source>
</evidence>
<proteinExistence type="predicted"/>
<dbReference type="Gene3D" id="3.30.70.2460">
    <property type="entry name" value="Rad4, beta-hairpin domain BHD3"/>
    <property type="match status" value="1"/>
</dbReference>
<dbReference type="Proteomes" id="UP000681722">
    <property type="component" value="Unassembled WGS sequence"/>
</dbReference>
<feature type="non-terminal residue" evidence="2">
    <location>
        <position position="36"/>
    </location>
</feature>
<accession>A0A816E3H6</accession>
<dbReference type="Proteomes" id="UP000663829">
    <property type="component" value="Unassembled WGS sequence"/>
</dbReference>
<organism evidence="2 5">
    <name type="scientific">Didymodactylos carnosus</name>
    <dbReference type="NCBI Taxonomy" id="1234261"/>
    <lineage>
        <taxon>Eukaryota</taxon>
        <taxon>Metazoa</taxon>
        <taxon>Spiralia</taxon>
        <taxon>Gnathifera</taxon>
        <taxon>Rotifera</taxon>
        <taxon>Eurotatoria</taxon>
        <taxon>Bdelloidea</taxon>
        <taxon>Philodinida</taxon>
        <taxon>Philodinidae</taxon>
        <taxon>Didymodactylos</taxon>
    </lineage>
</organism>
<dbReference type="EMBL" id="CAJOBC010039341">
    <property type="protein sequence ID" value="CAF4136058.1"/>
    <property type="molecule type" value="Genomic_DNA"/>
</dbReference>
<dbReference type="AlphaFoldDB" id="A0A816E3H6"/>